<dbReference type="Proteomes" id="UP000634136">
    <property type="component" value="Unassembled WGS sequence"/>
</dbReference>
<reference evidence="1" key="1">
    <citation type="submission" date="2020-09" db="EMBL/GenBank/DDBJ databases">
        <title>Genome-Enabled Discovery of Anthraquinone Biosynthesis in Senna tora.</title>
        <authorList>
            <person name="Kang S.-H."/>
            <person name="Pandey R.P."/>
            <person name="Lee C.-M."/>
            <person name="Sim J.-S."/>
            <person name="Jeong J.-T."/>
            <person name="Choi B.-S."/>
            <person name="Jung M."/>
            <person name="Ginzburg D."/>
            <person name="Zhao K."/>
            <person name="Won S.Y."/>
            <person name="Oh T.-J."/>
            <person name="Yu Y."/>
            <person name="Kim N.-H."/>
            <person name="Lee O.R."/>
            <person name="Lee T.-H."/>
            <person name="Bashyal P."/>
            <person name="Kim T.-S."/>
            <person name="Lee W.-H."/>
            <person name="Kawkins C."/>
            <person name="Kim C.-K."/>
            <person name="Kim J.S."/>
            <person name="Ahn B.O."/>
            <person name="Rhee S.Y."/>
            <person name="Sohng J.K."/>
        </authorList>
    </citation>
    <scope>NUCLEOTIDE SEQUENCE</scope>
    <source>
        <tissue evidence="1">Leaf</tissue>
    </source>
</reference>
<evidence type="ECO:0000313" key="1">
    <source>
        <dbReference type="EMBL" id="KAF7842376.1"/>
    </source>
</evidence>
<dbReference type="EMBL" id="JAAIUW010000002">
    <property type="protein sequence ID" value="KAF7842376.1"/>
    <property type="molecule type" value="Genomic_DNA"/>
</dbReference>
<protein>
    <submittedName>
        <fullName evidence="1">Uncharacterized protein</fullName>
    </submittedName>
</protein>
<evidence type="ECO:0000313" key="2">
    <source>
        <dbReference type="Proteomes" id="UP000634136"/>
    </source>
</evidence>
<sequence length="139" mass="15297">MSSPHPQWDTTPEGNPWTLLFSQSIIKLPERRAGLNHGNLVFDIDNDVPEVEHVQDNEGSVNTGGGVGDAFVVVASASDSEPEVSRLFAQITEDWTWEGSKGVSMSEGFGVEEVLKRALRMHWRNEEYSGECGEFCGDA</sequence>
<comment type="caution">
    <text evidence="1">The sequence shown here is derived from an EMBL/GenBank/DDBJ whole genome shotgun (WGS) entry which is preliminary data.</text>
</comment>
<keyword evidence="2" id="KW-1185">Reference proteome</keyword>
<gene>
    <name evidence="1" type="ORF">G2W53_004674</name>
</gene>
<proteinExistence type="predicted"/>
<name>A0A834XE45_9FABA</name>
<accession>A0A834XE45</accession>
<dbReference type="AlphaFoldDB" id="A0A834XE45"/>
<organism evidence="1 2">
    <name type="scientific">Senna tora</name>
    <dbReference type="NCBI Taxonomy" id="362788"/>
    <lineage>
        <taxon>Eukaryota</taxon>
        <taxon>Viridiplantae</taxon>
        <taxon>Streptophyta</taxon>
        <taxon>Embryophyta</taxon>
        <taxon>Tracheophyta</taxon>
        <taxon>Spermatophyta</taxon>
        <taxon>Magnoliopsida</taxon>
        <taxon>eudicotyledons</taxon>
        <taxon>Gunneridae</taxon>
        <taxon>Pentapetalae</taxon>
        <taxon>rosids</taxon>
        <taxon>fabids</taxon>
        <taxon>Fabales</taxon>
        <taxon>Fabaceae</taxon>
        <taxon>Caesalpinioideae</taxon>
        <taxon>Cassia clade</taxon>
        <taxon>Senna</taxon>
    </lineage>
</organism>
<dbReference type="OrthoDB" id="10579417at2759"/>